<feature type="compositionally biased region" description="Polar residues" evidence="1">
    <location>
        <begin position="539"/>
        <end position="557"/>
    </location>
</feature>
<feature type="compositionally biased region" description="Polar residues" evidence="1">
    <location>
        <begin position="614"/>
        <end position="627"/>
    </location>
</feature>
<dbReference type="Proteomes" id="UP000887569">
    <property type="component" value="Unplaced"/>
</dbReference>
<feature type="compositionally biased region" description="Basic and acidic residues" evidence="1">
    <location>
        <begin position="683"/>
        <end position="692"/>
    </location>
</feature>
<feature type="domain" description="Tudor" evidence="2">
    <location>
        <begin position="370"/>
        <end position="445"/>
    </location>
</feature>
<name>A0A915BXV4_PARUN</name>
<feature type="compositionally biased region" description="Polar residues" evidence="1">
    <location>
        <begin position="590"/>
        <end position="599"/>
    </location>
</feature>
<reference evidence="4" key="1">
    <citation type="submission" date="2022-11" db="UniProtKB">
        <authorList>
            <consortium name="WormBaseParasite"/>
        </authorList>
    </citation>
    <scope>IDENTIFICATION</scope>
</reference>
<evidence type="ECO:0000313" key="3">
    <source>
        <dbReference type="Proteomes" id="UP000887569"/>
    </source>
</evidence>
<feature type="region of interest" description="Disordered" evidence="1">
    <location>
        <begin position="223"/>
        <end position="276"/>
    </location>
</feature>
<proteinExistence type="predicted"/>
<evidence type="ECO:0000256" key="1">
    <source>
        <dbReference type="SAM" id="MobiDB-lite"/>
    </source>
</evidence>
<keyword evidence="3" id="KW-1185">Reference proteome</keyword>
<evidence type="ECO:0000313" key="4">
    <source>
        <dbReference type="WBParaSite" id="PgR067_g048_t03"/>
    </source>
</evidence>
<dbReference type="InterPro" id="IPR002999">
    <property type="entry name" value="Tudor"/>
</dbReference>
<feature type="region of interest" description="Disordered" evidence="1">
    <location>
        <begin position="585"/>
        <end position="705"/>
    </location>
</feature>
<evidence type="ECO:0000259" key="2">
    <source>
        <dbReference type="Pfam" id="PF00567"/>
    </source>
</evidence>
<feature type="compositionally biased region" description="Polar residues" evidence="1">
    <location>
        <begin position="775"/>
        <end position="786"/>
    </location>
</feature>
<accession>A0A915BXV4</accession>
<dbReference type="SUPFAM" id="SSF63748">
    <property type="entry name" value="Tudor/PWWP/MBT"/>
    <property type="match status" value="1"/>
</dbReference>
<dbReference type="AlphaFoldDB" id="A0A915BXV4"/>
<dbReference type="Pfam" id="PF00567">
    <property type="entry name" value="TUDOR"/>
    <property type="match status" value="1"/>
</dbReference>
<feature type="region of interest" description="Disordered" evidence="1">
    <location>
        <begin position="769"/>
        <end position="809"/>
    </location>
</feature>
<sequence>MNLSKGKLKNFDGRIGHVADFNAPSNFFVSVIPEMSDETKAKVDKAIASSVDSIQPISDSNYLESGRVYLIRAEEKYERAWFLKYHPNDTQTIQMMLFDKGIESHVERNAIFSCPTEAAEIDVFGVRCPVLVANATEEVRCVARKLFSHKCRCIPDHAVSDSHMMPYLKGRILIEYESGGYAELKDIALKPIQGRDCAKFIIQCEPDAAGCSQPSLITSAITGESAAPNGSDGFENQNHLKRNNSFSQRPLDGSFHRRGGGRPPNGPRRNAYSTPAFMGNQQGAFLSRSNSIEEHYAVEKQVPPPIHGSIFKEFEPSVYPKLMRVRYDREDGEVPLEQFWVIDPSAFTTVERVLHEGRERYGDLGTMESSNLHHLAGLGCLVRVSVDGGSRCLCRAIIGKYSSRQKRVSVYLVDFGLFKWARGNDLLDLSSLNESDPALAIHVSMFRCRMGPGASMRMQDMMKGSEYEILIVSRDADGIFVVSATLVGGDVPNKSSNTHDTARNVMGTANSMMLPWTGNTIVQTLTNFFGTQVRFDGSAGTNSSTVHPTTASNAPNAGQWSQFGGYLLPCVMPVAVPVPMAVPTNAAVGNPNQADTVQQDGDGDDENGMGHFRQPQNSRAQNGSDSSGQFRNNRFRGGRQWSNTGGSGPRNRSFGSSEEGGQHDSALFDAFGSRGDGLSKGGDFIRESKREGGFWGGGASGERHHDRQFRRGGAMMGASRNDFSAGTNNTFSRVGGEVQNGSASAGFKPFEKGKGSFMKRQTAMVSSEWDIPASRMSTPKVSSVNGTVDDGKKAEVSSQGLALQEAMGQ</sequence>
<dbReference type="WBParaSite" id="PgR067_g048_t03">
    <property type="protein sequence ID" value="PgR067_g048_t03"/>
    <property type="gene ID" value="PgR067_g048"/>
</dbReference>
<organism evidence="3 4">
    <name type="scientific">Parascaris univalens</name>
    <name type="common">Nematode worm</name>
    <dbReference type="NCBI Taxonomy" id="6257"/>
    <lineage>
        <taxon>Eukaryota</taxon>
        <taxon>Metazoa</taxon>
        <taxon>Ecdysozoa</taxon>
        <taxon>Nematoda</taxon>
        <taxon>Chromadorea</taxon>
        <taxon>Rhabditida</taxon>
        <taxon>Spirurina</taxon>
        <taxon>Ascaridomorpha</taxon>
        <taxon>Ascaridoidea</taxon>
        <taxon>Ascarididae</taxon>
        <taxon>Parascaris</taxon>
    </lineage>
</organism>
<feature type="region of interest" description="Disordered" evidence="1">
    <location>
        <begin position="538"/>
        <end position="557"/>
    </location>
</feature>
<protein>
    <submittedName>
        <fullName evidence="4">Tudor domain-containing protein</fullName>
    </submittedName>
</protein>